<dbReference type="Proteomes" id="UP000002736">
    <property type="component" value="Chromosome"/>
</dbReference>
<organism evidence="1 2">
    <name type="scientific">Pectobacterium carotovorum subsp. carotovorum (strain PC1)</name>
    <dbReference type="NCBI Taxonomy" id="561230"/>
    <lineage>
        <taxon>Bacteria</taxon>
        <taxon>Pseudomonadati</taxon>
        <taxon>Pseudomonadota</taxon>
        <taxon>Gammaproteobacteria</taxon>
        <taxon>Enterobacterales</taxon>
        <taxon>Pectobacteriaceae</taxon>
        <taxon>Pectobacterium</taxon>
    </lineage>
</organism>
<sequence length="32" mass="3669">MPLLIKPTALQLYSYNINNIAKNIQVLNPDKK</sequence>
<evidence type="ECO:0000313" key="2">
    <source>
        <dbReference type="Proteomes" id="UP000002736"/>
    </source>
</evidence>
<dbReference type="AlphaFoldDB" id="C6D9W0"/>
<evidence type="ECO:0000313" key="1">
    <source>
        <dbReference type="EMBL" id="ACT11896.1"/>
    </source>
</evidence>
<dbReference type="HOGENOM" id="CLU_3390680_0_0_6"/>
<protein>
    <submittedName>
        <fullName evidence="1">Uncharacterized protein</fullName>
    </submittedName>
</protein>
<dbReference type="KEGG" id="pct:PC1_0844"/>
<name>C6D9W0_PECCP</name>
<gene>
    <name evidence="1" type="ordered locus">PC1_0844</name>
</gene>
<reference evidence="1 2" key="1">
    <citation type="submission" date="2009-07" db="EMBL/GenBank/DDBJ databases">
        <title>Complete sequence of Pectobacterium carotovorum subsp. carotovorum PC1.</title>
        <authorList>
            <consortium name="US DOE Joint Genome Institute"/>
            <person name="Lucas S."/>
            <person name="Copeland A."/>
            <person name="Lapidus A."/>
            <person name="Glavina del Rio T."/>
            <person name="Tice H."/>
            <person name="Bruce D."/>
            <person name="Goodwin L."/>
            <person name="Pitluck S."/>
            <person name="Munk A.C."/>
            <person name="Brettin T."/>
            <person name="Detter J.C."/>
            <person name="Han C."/>
            <person name="Tapia R."/>
            <person name="Larimer F."/>
            <person name="Land M."/>
            <person name="Hauser L."/>
            <person name="Kyrpides N."/>
            <person name="Mikhailova N."/>
            <person name="Balakrishnan V."/>
            <person name="Glasner J."/>
            <person name="Perna N.T."/>
        </authorList>
    </citation>
    <scope>NUCLEOTIDE SEQUENCE [LARGE SCALE GENOMIC DNA]</scope>
    <source>
        <strain evidence="1 2">PC1</strain>
    </source>
</reference>
<accession>C6D9W0</accession>
<proteinExistence type="predicted"/>
<dbReference type="EMBL" id="CP001657">
    <property type="protein sequence ID" value="ACT11896.1"/>
    <property type="molecule type" value="Genomic_DNA"/>
</dbReference>